<evidence type="ECO:0000313" key="2">
    <source>
        <dbReference type="EMBL" id="QHT80694.1"/>
    </source>
</evidence>
<organism evidence="2">
    <name type="scientific">viral metagenome</name>
    <dbReference type="NCBI Taxonomy" id="1070528"/>
    <lineage>
        <taxon>unclassified sequences</taxon>
        <taxon>metagenomes</taxon>
        <taxon>organismal metagenomes</taxon>
    </lineage>
</organism>
<keyword evidence="1" id="KW-1133">Transmembrane helix</keyword>
<sequence length="107" mass="12094">MSKQETMNLLKLLGDDKFNKFFSFILGIGIICMIRPMCKGDECSIKKAPEEKDFDQHVYRLAEKCYEFKSEIVACPPSGVIEAFQASQGFAVRESPIPNAQQAQQIQ</sequence>
<name>A0A6C0HJT5_9ZZZZ</name>
<protein>
    <submittedName>
        <fullName evidence="2">Uncharacterized protein</fullName>
    </submittedName>
</protein>
<keyword evidence="1" id="KW-0472">Membrane</keyword>
<reference evidence="2" key="1">
    <citation type="journal article" date="2020" name="Nature">
        <title>Giant virus diversity and host interactions through global metagenomics.</title>
        <authorList>
            <person name="Schulz F."/>
            <person name="Roux S."/>
            <person name="Paez-Espino D."/>
            <person name="Jungbluth S."/>
            <person name="Walsh D.A."/>
            <person name="Denef V.J."/>
            <person name="McMahon K.D."/>
            <person name="Konstantinidis K.T."/>
            <person name="Eloe-Fadrosh E.A."/>
            <person name="Kyrpides N.C."/>
            <person name="Woyke T."/>
        </authorList>
    </citation>
    <scope>NUCLEOTIDE SEQUENCE</scope>
    <source>
        <strain evidence="2">GVMAG-M-3300023184-121</strain>
    </source>
</reference>
<evidence type="ECO:0000256" key="1">
    <source>
        <dbReference type="SAM" id="Phobius"/>
    </source>
</evidence>
<dbReference type="EMBL" id="MN739974">
    <property type="protein sequence ID" value="QHT80694.1"/>
    <property type="molecule type" value="Genomic_DNA"/>
</dbReference>
<feature type="transmembrane region" description="Helical" evidence="1">
    <location>
        <begin position="20"/>
        <end position="38"/>
    </location>
</feature>
<proteinExistence type="predicted"/>
<accession>A0A6C0HJT5</accession>
<dbReference type="AlphaFoldDB" id="A0A6C0HJT5"/>
<keyword evidence="1" id="KW-0812">Transmembrane</keyword>